<accession>A0ABS7Y3A1</accession>
<dbReference type="EMBL" id="JAIUJS010000006">
    <property type="protein sequence ID" value="MCA0153830.1"/>
    <property type="molecule type" value="Genomic_DNA"/>
</dbReference>
<evidence type="ECO:0000256" key="1">
    <source>
        <dbReference type="SAM" id="Coils"/>
    </source>
</evidence>
<name>A0ABS7Y3A1_9FLAO</name>
<keyword evidence="1" id="KW-0175">Coiled coil</keyword>
<reference evidence="3" key="1">
    <citation type="submission" date="2023-07" db="EMBL/GenBank/DDBJ databases">
        <authorList>
            <person name="Yue Y."/>
        </authorList>
    </citation>
    <scope>NUCLEOTIDE SEQUENCE [LARGE SCALE GENOMIC DNA]</scope>
    <source>
        <strain evidence="3">2Y89</strain>
    </source>
</reference>
<evidence type="ECO:0000313" key="2">
    <source>
        <dbReference type="EMBL" id="MCA0153830.1"/>
    </source>
</evidence>
<gene>
    <name evidence="2" type="ORF">LBV24_11420</name>
</gene>
<feature type="coiled-coil region" evidence="1">
    <location>
        <begin position="118"/>
        <end position="173"/>
    </location>
</feature>
<proteinExistence type="predicted"/>
<evidence type="ECO:0008006" key="4">
    <source>
        <dbReference type="Google" id="ProtNLM"/>
    </source>
</evidence>
<keyword evidence="3" id="KW-1185">Reference proteome</keyword>
<dbReference type="RefSeq" id="WP_224478788.1">
    <property type="nucleotide sequence ID" value="NZ_JAIUJS010000006.1"/>
</dbReference>
<dbReference type="Proteomes" id="UP001198402">
    <property type="component" value="Unassembled WGS sequence"/>
</dbReference>
<organism evidence="2 3">
    <name type="scientific">Winogradskyella vincentii</name>
    <dbReference type="NCBI Taxonomy" id="2877122"/>
    <lineage>
        <taxon>Bacteria</taxon>
        <taxon>Pseudomonadati</taxon>
        <taxon>Bacteroidota</taxon>
        <taxon>Flavobacteriia</taxon>
        <taxon>Flavobacteriales</taxon>
        <taxon>Flavobacteriaceae</taxon>
        <taxon>Winogradskyella</taxon>
    </lineage>
</organism>
<protein>
    <recommendedName>
        <fullName evidence="4">DUF4179 domain-containing protein</fullName>
    </recommendedName>
</protein>
<sequence>MQKDPINELFDELKGKFDTEVPKLGHQQRFLDKLNDRGQLEKETTSIFYLKWKPLMAIAASIIICLSVFVALPNDPELMDLASVSPELSNTQDFFTTTIDNELKKINKERTPLTEQIIDDALKQLQLLDDEYQNLKIDLTESNEDQRVIYAMIANFQNRIDILKTVLEQIENVKQLKSNNDENTNTI</sequence>
<comment type="caution">
    <text evidence="2">The sequence shown here is derived from an EMBL/GenBank/DDBJ whole genome shotgun (WGS) entry which is preliminary data.</text>
</comment>
<evidence type="ECO:0000313" key="3">
    <source>
        <dbReference type="Proteomes" id="UP001198402"/>
    </source>
</evidence>